<keyword evidence="6" id="KW-1185">Reference proteome</keyword>
<dbReference type="KEGG" id="banc:PU02_1246"/>
<dbReference type="Pfam" id="PF01479">
    <property type="entry name" value="S4"/>
    <property type="match status" value="1"/>
</dbReference>
<dbReference type="SMART" id="SM00363">
    <property type="entry name" value="S4"/>
    <property type="match status" value="1"/>
</dbReference>
<dbReference type="PIRSF" id="PIRSF005578">
    <property type="entry name" value="TlyA"/>
    <property type="match status" value="1"/>
</dbReference>
<reference evidence="5 6" key="1">
    <citation type="journal article" date="2015" name="Genome Announc.">
        <title>Complete Genome Sequence of Bartonella ancashensis Strain 20.00, Isolated from the Blood of a Patient with Verruga Peruana.</title>
        <authorList>
            <person name="Hang J."/>
            <person name="Mullins K.E."/>
            <person name="Clifford R.J."/>
            <person name="Onmus-Leone F."/>
            <person name="Yang Y."/>
            <person name="Jiang J."/>
            <person name="Leguia M."/>
            <person name="Kasper M.R."/>
            <person name="Maguina C."/>
            <person name="Lesho E.P."/>
            <person name="Jarman R.G."/>
            <person name="Richards A.L."/>
            <person name="Blazes D."/>
        </authorList>
    </citation>
    <scope>NUCLEOTIDE SEQUENCE [LARGE SCALE GENOMIC DNA]</scope>
    <source>
        <strain evidence="5 6">20.00</strain>
    </source>
</reference>
<dbReference type="InterPro" id="IPR002877">
    <property type="entry name" value="RNA_MeTrfase_FtsJ_dom"/>
</dbReference>
<dbReference type="PANTHER" id="PTHR32319">
    <property type="entry name" value="BACTERIAL HEMOLYSIN-LIKE PROTEIN"/>
    <property type="match status" value="1"/>
</dbReference>
<evidence type="ECO:0000313" key="5">
    <source>
        <dbReference type="EMBL" id="ALE04060.1"/>
    </source>
</evidence>
<evidence type="ECO:0000256" key="3">
    <source>
        <dbReference type="PROSITE-ProRule" id="PRU00182"/>
    </source>
</evidence>
<dbReference type="InterPro" id="IPR036986">
    <property type="entry name" value="S4_RNA-bd_sf"/>
</dbReference>
<dbReference type="PANTHER" id="PTHR32319:SF0">
    <property type="entry name" value="BACTERIAL HEMOLYSIN-LIKE PROTEIN"/>
    <property type="match status" value="1"/>
</dbReference>
<dbReference type="AlphaFoldDB" id="A0A0M5L199"/>
<dbReference type="InterPro" id="IPR029063">
    <property type="entry name" value="SAM-dependent_MTases_sf"/>
</dbReference>
<protein>
    <submittedName>
        <fullName evidence="5">RNA binding methyltransferase FtsJ like</fullName>
    </submittedName>
</protein>
<dbReference type="Pfam" id="PF01728">
    <property type="entry name" value="FtsJ"/>
    <property type="match status" value="1"/>
</dbReference>
<dbReference type="InterPro" id="IPR047048">
    <property type="entry name" value="TlyA"/>
</dbReference>
<evidence type="ECO:0000313" key="6">
    <source>
        <dbReference type="Proteomes" id="UP000057213"/>
    </source>
</evidence>
<gene>
    <name evidence="5" type="ORF">PU02_1246</name>
</gene>
<dbReference type="InterPro" id="IPR002942">
    <property type="entry name" value="S4_RNA-bd"/>
</dbReference>
<accession>A0A0M5L199</accession>
<evidence type="ECO:0000256" key="2">
    <source>
        <dbReference type="ARBA" id="ARBA00029460"/>
    </source>
</evidence>
<dbReference type="SUPFAM" id="SSF55174">
    <property type="entry name" value="Alpha-L RNA-binding motif"/>
    <property type="match status" value="1"/>
</dbReference>
<dbReference type="CDD" id="cd02440">
    <property type="entry name" value="AdoMet_MTases"/>
    <property type="match status" value="1"/>
</dbReference>
<dbReference type="CDD" id="cd00165">
    <property type="entry name" value="S4"/>
    <property type="match status" value="1"/>
</dbReference>
<proteinExistence type="inferred from homology"/>
<feature type="domain" description="RNA-binding S4" evidence="4">
    <location>
        <begin position="2"/>
        <end position="67"/>
    </location>
</feature>
<dbReference type="PROSITE" id="PS50889">
    <property type="entry name" value="S4"/>
    <property type="match status" value="1"/>
</dbReference>
<dbReference type="EMBL" id="CP010401">
    <property type="protein sequence ID" value="ALE04060.1"/>
    <property type="molecule type" value="Genomic_DNA"/>
</dbReference>
<dbReference type="Gene3D" id="3.10.290.10">
    <property type="entry name" value="RNA-binding S4 domain"/>
    <property type="match status" value="1"/>
</dbReference>
<dbReference type="SUPFAM" id="SSF53335">
    <property type="entry name" value="S-adenosyl-L-methionine-dependent methyltransferases"/>
    <property type="match status" value="1"/>
</dbReference>
<dbReference type="STRING" id="1318743.PU02_1246"/>
<dbReference type="GO" id="GO:0032259">
    <property type="term" value="P:methylation"/>
    <property type="evidence" value="ECO:0007669"/>
    <property type="project" value="UniProtKB-KW"/>
</dbReference>
<name>A0A0M5L199_9HYPH</name>
<dbReference type="NCBIfam" id="TIGR00478">
    <property type="entry name" value="tly"/>
    <property type="match status" value="1"/>
</dbReference>
<evidence type="ECO:0000256" key="1">
    <source>
        <dbReference type="ARBA" id="ARBA00022884"/>
    </source>
</evidence>
<evidence type="ECO:0000259" key="4">
    <source>
        <dbReference type="SMART" id="SM00363"/>
    </source>
</evidence>
<organism evidence="5 6">
    <name type="scientific">Bartonella ancashensis</name>
    <dbReference type="NCBI Taxonomy" id="1318743"/>
    <lineage>
        <taxon>Bacteria</taxon>
        <taxon>Pseudomonadati</taxon>
        <taxon>Pseudomonadota</taxon>
        <taxon>Alphaproteobacteria</taxon>
        <taxon>Hyphomicrobiales</taxon>
        <taxon>Bartonellaceae</taxon>
        <taxon>Bartonella</taxon>
    </lineage>
</organism>
<dbReference type="Proteomes" id="UP000057213">
    <property type="component" value="Chromosome"/>
</dbReference>
<dbReference type="GO" id="GO:0008168">
    <property type="term" value="F:methyltransferase activity"/>
    <property type="evidence" value="ECO:0007669"/>
    <property type="project" value="UniProtKB-KW"/>
</dbReference>
<dbReference type="OrthoDB" id="9784736at2"/>
<dbReference type="GO" id="GO:0003723">
    <property type="term" value="F:RNA binding"/>
    <property type="evidence" value="ECO:0007669"/>
    <property type="project" value="UniProtKB-KW"/>
</dbReference>
<keyword evidence="5" id="KW-0489">Methyltransferase</keyword>
<dbReference type="Gene3D" id="3.40.50.150">
    <property type="entry name" value="Vaccinia Virus protein VP39"/>
    <property type="match status" value="1"/>
</dbReference>
<keyword evidence="5" id="KW-0808">Transferase</keyword>
<dbReference type="PATRIC" id="fig|1318743.3.peg.1260"/>
<dbReference type="RefSeq" id="WP_053944508.1">
    <property type="nucleotide sequence ID" value="NZ_CP010401.1"/>
</dbReference>
<sequence>MKRLDILLVEKKFFTTRSRARDAIVRRTVKVDGEIVLKAGKMVSDSSEIIVCDPARGYVSRAALKLIYALDAFPVSTTQMVALDIGASTGGFTEVLLERGVAHVIAVDVGHNQFDARLSKNSAVTLLEGLNIRDLTQQHLGNREIDLIVSDVSFISLKLAMPPVLSLINKRAQAVLLVKPQFEVGRGGIGKGGMLKDPLMAEKMAEELFNWLNTQEGWTARGFLPSPITGGDGNLEYVLFGEREE</sequence>
<dbReference type="InterPro" id="IPR004538">
    <property type="entry name" value="Hemolysin_A/TlyA"/>
</dbReference>
<comment type="similarity">
    <text evidence="2">Belongs to the TlyA family.</text>
</comment>
<keyword evidence="1 3" id="KW-0694">RNA-binding</keyword>